<dbReference type="InterPro" id="IPR018212">
    <property type="entry name" value="Na/solute_symporter_CS"/>
</dbReference>
<feature type="transmembrane region" description="Helical" evidence="14">
    <location>
        <begin position="117"/>
        <end position="141"/>
    </location>
</feature>
<dbReference type="PROSITE" id="PS00457">
    <property type="entry name" value="NA_SOLUT_SYMP_2"/>
    <property type="match status" value="1"/>
</dbReference>
<feature type="transmembrane region" description="Helical" evidence="14">
    <location>
        <begin position="182"/>
        <end position="212"/>
    </location>
</feature>
<keyword evidence="8 14" id="KW-0915">Sodium</keyword>
<keyword evidence="5 14" id="KW-0812">Transmembrane</keyword>
<evidence type="ECO:0000256" key="8">
    <source>
        <dbReference type="ARBA" id="ARBA00023053"/>
    </source>
</evidence>
<dbReference type="InterPro" id="IPR050277">
    <property type="entry name" value="Sodium:Solute_Symporter"/>
</dbReference>
<reference evidence="15 16" key="1">
    <citation type="submission" date="2023-04" db="EMBL/GenBank/DDBJ databases">
        <authorList>
            <person name="Hsu D."/>
        </authorList>
    </citation>
    <scope>NUCLEOTIDE SEQUENCE [LARGE SCALE GENOMIC DNA]</scope>
    <source>
        <strain evidence="15 16">MK1</strain>
    </source>
</reference>
<feature type="transmembrane region" description="Helical" evidence="14">
    <location>
        <begin position="232"/>
        <end position="252"/>
    </location>
</feature>
<dbReference type="Proteomes" id="UP001329915">
    <property type="component" value="Chromosome"/>
</dbReference>
<dbReference type="AlphaFoldDB" id="A0AAU0UPK0"/>
<evidence type="ECO:0000313" key="16">
    <source>
        <dbReference type="Proteomes" id="UP001329915"/>
    </source>
</evidence>
<feature type="transmembrane region" description="Helical" evidence="14">
    <location>
        <begin position="453"/>
        <end position="471"/>
    </location>
</feature>
<evidence type="ECO:0000256" key="6">
    <source>
        <dbReference type="ARBA" id="ARBA00022847"/>
    </source>
</evidence>
<comment type="function">
    <text evidence="14">Catalyzes the sodium-dependent uptake of extracellular L-proline.</text>
</comment>
<dbReference type="GO" id="GO:0031402">
    <property type="term" value="F:sodium ion binding"/>
    <property type="evidence" value="ECO:0007669"/>
    <property type="project" value="UniProtKB-UniRule"/>
</dbReference>
<dbReference type="Gene3D" id="1.20.1730.10">
    <property type="entry name" value="Sodium/glucose cotransporter"/>
    <property type="match status" value="1"/>
</dbReference>
<evidence type="ECO:0000313" key="15">
    <source>
        <dbReference type="EMBL" id="WRO22139.1"/>
    </source>
</evidence>
<evidence type="ECO:0000256" key="4">
    <source>
        <dbReference type="ARBA" id="ARBA00022475"/>
    </source>
</evidence>
<feature type="transmembrane region" description="Helical" evidence="14">
    <location>
        <begin position="30"/>
        <end position="57"/>
    </location>
</feature>
<feature type="transmembrane region" description="Helical" evidence="14">
    <location>
        <begin position="368"/>
        <end position="385"/>
    </location>
</feature>
<comment type="similarity">
    <text evidence="2 13">Belongs to the sodium:solute symporter (SSF) (TC 2.A.21) family.</text>
</comment>
<dbReference type="InterPro" id="IPR001734">
    <property type="entry name" value="Na/solute_symporter"/>
</dbReference>
<organism evidence="15 16">
    <name type="scientific">Metallumcola ferriviriculae</name>
    <dbReference type="NCBI Taxonomy" id="3039180"/>
    <lineage>
        <taxon>Bacteria</taxon>
        <taxon>Bacillati</taxon>
        <taxon>Bacillota</taxon>
        <taxon>Clostridia</taxon>
        <taxon>Neomoorellales</taxon>
        <taxon>Desulfitibacteraceae</taxon>
        <taxon>Metallumcola</taxon>
    </lineage>
</organism>
<evidence type="ECO:0000256" key="5">
    <source>
        <dbReference type="ARBA" id="ARBA00022692"/>
    </source>
</evidence>
<sequence>MLITVVAIYLLIVLGIGLWSAKGKESMRDFYIAGAGIGFIPVAFSASASTMSGWGFVGGPGALYAYGFSPILIIELFAVIGTAVAYFLLAAPIRKMVDSHGVLTIPDIIDAKFGGKLAGTLSGIAILVGCVAYLLAQYIALGAIGEAIFGIPFATFVIIGAVLMIIYSVAGGIAASIYTDTFQAVVMIISAIVILFTGLKVGGGFTNIFSTLSQQPHYMDAVKPVVEGGSSIWGLISWFLLMGIGLGGLPHVVTRFYTLNKIQFLKYACLVGTFSYAIMVMGEFSGFWMKYLEITGAVKPLANPDMAGPTFIKLYFGPVAGGVMTAAILAAIMSTADSFLVTASSVVSRDFYQKYSKRELTPKQELKVARWSVVVIGLIPILFALNPPNLIIWIGSAAWGIFSASIFIPLVMGLRWEKATRNGASASIIIGLVFSLGLFLLRQIYGFETYLEPGAWGMIFAFAAIVVVSLAESKKIVKEKEIAS</sequence>
<feature type="transmembrane region" description="Helical" evidence="14">
    <location>
        <begin position="323"/>
        <end position="347"/>
    </location>
</feature>
<name>A0AAU0UPK0_9FIRM</name>
<dbReference type="GO" id="GO:0015824">
    <property type="term" value="P:proline transport"/>
    <property type="evidence" value="ECO:0007669"/>
    <property type="project" value="UniProtKB-UniRule"/>
</dbReference>
<feature type="transmembrane region" description="Helical" evidence="14">
    <location>
        <begin position="6"/>
        <end position="23"/>
    </location>
</feature>
<keyword evidence="11 14" id="KW-0739">Sodium transport</keyword>
<keyword evidence="9 14" id="KW-0406">Ion transport</keyword>
<dbReference type="GO" id="GO:0005298">
    <property type="term" value="F:proline:sodium symporter activity"/>
    <property type="evidence" value="ECO:0007669"/>
    <property type="project" value="UniProtKB-UniRule"/>
</dbReference>
<protein>
    <recommendedName>
        <fullName evidence="14">Sodium/proline symporter</fullName>
    </recommendedName>
    <alternativeName>
        <fullName evidence="14">Proline permease</fullName>
    </alternativeName>
</protein>
<keyword evidence="7 14" id="KW-1133">Transmembrane helix</keyword>
<keyword evidence="14" id="KW-0029">Amino-acid transport</keyword>
<feature type="transmembrane region" description="Helical" evidence="14">
    <location>
        <begin position="423"/>
        <end position="441"/>
    </location>
</feature>
<keyword evidence="6 14" id="KW-0769">Symport</keyword>
<feature type="transmembrane region" description="Helical" evidence="14">
    <location>
        <begin position="391"/>
        <end position="411"/>
    </location>
</feature>
<evidence type="ECO:0000256" key="13">
    <source>
        <dbReference type="RuleBase" id="RU362091"/>
    </source>
</evidence>
<evidence type="ECO:0000256" key="2">
    <source>
        <dbReference type="ARBA" id="ARBA00006434"/>
    </source>
</evidence>
<keyword evidence="4 14" id="KW-1003">Cell membrane</keyword>
<evidence type="ECO:0000256" key="3">
    <source>
        <dbReference type="ARBA" id="ARBA00022448"/>
    </source>
</evidence>
<dbReference type="PANTHER" id="PTHR48086">
    <property type="entry name" value="SODIUM/PROLINE SYMPORTER-RELATED"/>
    <property type="match status" value="1"/>
</dbReference>
<dbReference type="Pfam" id="PF00474">
    <property type="entry name" value="SSF"/>
    <property type="match status" value="1"/>
</dbReference>
<evidence type="ECO:0000256" key="11">
    <source>
        <dbReference type="ARBA" id="ARBA00023201"/>
    </source>
</evidence>
<dbReference type="PROSITE" id="PS50283">
    <property type="entry name" value="NA_SOLUT_SYMP_3"/>
    <property type="match status" value="1"/>
</dbReference>
<dbReference type="RefSeq" id="WP_366921559.1">
    <property type="nucleotide sequence ID" value="NZ_CP121694.1"/>
</dbReference>
<dbReference type="PANTHER" id="PTHR48086:SF3">
    <property type="entry name" value="SODIUM_PROLINE SYMPORTER"/>
    <property type="match status" value="1"/>
</dbReference>
<accession>A0AAU0UPK0</accession>
<dbReference type="KEGG" id="dbc:MFMK1_001964"/>
<dbReference type="EMBL" id="CP121694">
    <property type="protein sequence ID" value="WRO22139.1"/>
    <property type="molecule type" value="Genomic_DNA"/>
</dbReference>
<dbReference type="InterPro" id="IPR038377">
    <property type="entry name" value="Na/Glc_symporter_sf"/>
</dbReference>
<dbReference type="GO" id="GO:0005886">
    <property type="term" value="C:plasma membrane"/>
    <property type="evidence" value="ECO:0007669"/>
    <property type="project" value="UniProtKB-SubCell"/>
</dbReference>
<evidence type="ECO:0000256" key="14">
    <source>
        <dbReference type="RuleBase" id="RU366012"/>
    </source>
</evidence>
<dbReference type="CDD" id="cd11475">
    <property type="entry name" value="SLC5sbd_PutP"/>
    <property type="match status" value="1"/>
</dbReference>
<evidence type="ECO:0000256" key="7">
    <source>
        <dbReference type="ARBA" id="ARBA00022989"/>
    </source>
</evidence>
<comment type="subcellular location">
    <subcellularLocation>
        <location evidence="1 14">Cell membrane</location>
        <topology evidence="1 14">Multi-pass membrane protein</topology>
    </subcellularLocation>
</comment>
<keyword evidence="3 14" id="KW-0813">Transport</keyword>
<evidence type="ECO:0000256" key="1">
    <source>
        <dbReference type="ARBA" id="ARBA00004651"/>
    </source>
</evidence>
<feature type="transmembrane region" description="Helical" evidence="14">
    <location>
        <begin position="147"/>
        <end position="170"/>
    </location>
</feature>
<feature type="transmembrane region" description="Helical" evidence="14">
    <location>
        <begin position="63"/>
        <end position="89"/>
    </location>
</feature>
<dbReference type="NCBIfam" id="TIGR00813">
    <property type="entry name" value="sss"/>
    <property type="match status" value="1"/>
</dbReference>
<dbReference type="InterPro" id="IPR011851">
    <property type="entry name" value="Na/Pro_symporter"/>
</dbReference>
<evidence type="ECO:0000256" key="9">
    <source>
        <dbReference type="ARBA" id="ARBA00023065"/>
    </source>
</evidence>
<evidence type="ECO:0000256" key="12">
    <source>
        <dbReference type="ARBA" id="ARBA00033708"/>
    </source>
</evidence>
<evidence type="ECO:0000256" key="10">
    <source>
        <dbReference type="ARBA" id="ARBA00023136"/>
    </source>
</evidence>
<keyword evidence="10 14" id="KW-0472">Membrane</keyword>
<keyword evidence="16" id="KW-1185">Reference proteome</keyword>
<feature type="transmembrane region" description="Helical" evidence="14">
    <location>
        <begin position="264"/>
        <end position="282"/>
    </location>
</feature>
<comment type="catalytic activity">
    <reaction evidence="12">
        <text>L-proline(in) + Na(+)(in) = L-proline(out) + Na(+)(out)</text>
        <dbReference type="Rhea" id="RHEA:28967"/>
        <dbReference type="ChEBI" id="CHEBI:29101"/>
        <dbReference type="ChEBI" id="CHEBI:60039"/>
    </reaction>
</comment>
<gene>
    <name evidence="15" type="ORF">MFMK1_001964</name>
</gene>
<proteinExistence type="inferred from homology"/>